<accession>A0AAD9K037</accession>
<keyword evidence="1" id="KW-0812">Transmembrane</keyword>
<organism evidence="2 3">
    <name type="scientific">Paralvinella palmiformis</name>
    <dbReference type="NCBI Taxonomy" id="53620"/>
    <lineage>
        <taxon>Eukaryota</taxon>
        <taxon>Metazoa</taxon>
        <taxon>Spiralia</taxon>
        <taxon>Lophotrochozoa</taxon>
        <taxon>Annelida</taxon>
        <taxon>Polychaeta</taxon>
        <taxon>Sedentaria</taxon>
        <taxon>Canalipalpata</taxon>
        <taxon>Terebellida</taxon>
        <taxon>Terebelliformia</taxon>
        <taxon>Alvinellidae</taxon>
        <taxon>Paralvinella</taxon>
    </lineage>
</organism>
<evidence type="ECO:0000313" key="3">
    <source>
        <dbReference type="Proteomes" id="UP001208570"/>
    </source>
</evidence>
<dbReference type="AlphaFoldDB" id="A0AAD9K037"/>
<name>A0AAD9K037_9ANNE</name>
<dbReference type="EMBL" id="JAODUP010000104">
    <property type="protein sequence ID" value="KAK2162096.1"/>
    <property type="molecule type" value="Genomic_DNA"/>
</dbReference>
<keyword evidence="1" id="KW-0472">Membrane</keyword>
<evidence type="ECO:0000256" key="1">
    <source>
        <dbReference type="SAM" id="Phobius"/>
    </source>
</evidence>
<protein>
    <submittedName>
        <fullName evidence="2">Uncharacterized protein</fullName>
    </submittedName>
</protein>
<reference evidence="2" key="1">
    <citation type="journal article" date="2023" name="Mol. Biol. Evol.">
        <title>Third-Generation Sequencing Reveals the Adaptive Role of the Epigenome in Three Deep-Sea Polychaetes.</title>
        <authorList>
            <person name="Perez M."/>
            <person name="Aroh O."/>
            <person name="Sun Y."/>
            <person name="Lan Y."/>
            <person name="Juniper S.K."/>
            <person name="Young C.R."/>
            <person name="Angers B."/>
            <person name="Qian P.Y."/>
        </authorList>
    </citation>
    <scope>NUCLEOTIDE SEQUENCE</scope>
    <source>
        <strain evidence="2">P08H-3</strain>
    </source>
</reference>
<proteinExistence type="predicted"/>
<evidence type="ECO:0000313" key="2">
    <source>
        <dbReference type="EMBL" id="KAK2162096.1"/>
    </source>
</evidence>
<keyword evidence="3" id="KW-1185">Reference proteome</keyword>
<dbReference type="Proteomes" id="UP001208570">
    <property type="component" value="Unassembled WGS sequence"/>
</dbReference>
<keyword evidence="1" id="KW-1133">Transmembrane helix</keyword>
<gene>
    <name evidence="2" type="ORF">LSH36_104g04013</name>
</gene>
<comment type="caution">
    <text evidence="2">The sequence shown here is derived from an EMBL/GenBank/DDBJ whole genome shotgun (WGS) entry which is preliminary data.</text>
</comment>
<sequence>MRVRVQGKKYLIVCALIIVGQYVWLGSLLKQKRIPIQSEYKEYAIKWNENVSNLIQSTEGKEGKKTIFHQRLEDVKPIVTMFTTIRDRECRKTIHSRLIKNWAALSPHLDPVLFVPFTEYNNSWISTARSNNWKVRILYALRHNLPVLTAMFKEILASTTTPFIGYANADILFDTSLITTLRYLSRRINVTNEMILIVGRRRNVDIDKVHLGSGDNLTKISQMDNIRLFIKRAQDYFIISRRGLLWNKIPDFVVGRNGYDNWLVTKAQDWNITLIDTSNTVLALHQSGIDGFQSGWRTVPDETRNLNKMLVEGFNYSRGSIALAPFYTKGQCDEERKTSNSRYCNQIHNITLRHRPFIIRRYGRRRKKTNKLKTISLSHKH</sequence>
<feature type="transmembrane region" description="Helical" evidence="1">
    <location>
        <begin position="10"/>
        <end position="29"/>
    </location>
</feature>